<dbReference type="EMBL" id="GEZM01095076">
    <property type="protein sequence ID" value="JAV55520.1"/>
    <property type="molecule type" value="Transcribed_RNA"/>
</dbReference>
<dbReference type="GO" id="GO:0005737">
    <property type="term" value="C:cytoplasm"/>
    <property type="evidence" value="ECO:0007669"/>
    <property type="project" value="UniProtKB-SubCell"/>
</dbReference>
<dbReference type="Pfam" id="PF16752">
    <property type="entry name" value="TBCC_N"/>
    <property type="match status" value="1"/>
</dbReference>
<keyword evidence="4" id="KW-0007">Acetylation</keyword>
<dbReference type="RefSeq" id="XP_031341604.1">
    <property type="nucleotide sequence ID" value="XM_031485744.1"/>
</dbReference>
<dbReference type="InterPro" id="IPR027684">
    <property type="entry name" value="TBCC"/>
</dbReference>
<evidence type="ECO:0000256" key="3">
    <source>
        <dbReference type="ARBA" id="ARBA00022490"/>
    </source>
</evidence>
<keyword evidence="3" id="KW-0963">Cytoplasm</keyword>
<organism evidence="8">
    <name type="scientific">Photinus pyralis</name>
    <name type="common">Common eastern firefly</name>
    <name type="synonym">Lampyris pyralis</name>
    <dbReference type="NCBI Taxonomy" id="7054"/>
    <lineage>
        <taxon>Eukaryota</taxon>
        <taxon>Metazoa</taxon>
        <taxon>Ecdysozoa</taxon>
        <taxon>Arthropoda</taxon>
        <taxon>Hexapoda</taxon>
        <taxon>Insecta</taxon>
        <taxon>Pterygota</taxon>
        <taxon>Neoptera</taxon>
        <taxon>Endopterygota</taxon>
        <taxon>Coleoptera</taxon>
        <taxon>Polyphaga</taxon>
        <taxon>Elateriformia</taxon>
        <taxon>Elateroidea</taxon>
        <taxon>Lampyridae</taxon>
        <taxon>Lampyrinae</taxon>
        <taxon>Photinus</taxon>
    </lineage>
</organism>
<dbReference type="Pfam" id="PF07986">
    <property type="entry name" value="TBCC"/>
    <property type="match status" value="1"/>
</dbReference>
<dbReference type="InterPro" id="IPR012945">
    <property type="entry name" value="Tubulin-bd_cofactor_C_dom"/>
</dbReference>
<comment type="similarity">
    <text evidence="2">Belongs to the TBCC family.</text>
</comment>
<comment type="subunit">
    <text evidence="6">Supercomplex made of cofactors A to E. Cofactors A and D function by capturing and stabilizing tubulin in a quasi-native conformation. Cofactor E binds to the cofactor D-tubulin complex; interaction with cofactor C then causes the release of tubulin polypeptides that are committed to the native state.</text>
</comment>
<evidence type="ECO:0000256" key="5">
    <source>
        <dbReference type="ARBA" id="ARBA00023186"/>
    </source>
</evidence>
<evidence type="ECO:0000259" key="7">
    <source>
        <dbReference type="PROSITE" id="PS51329"/>
    </source>
</evidence>
<dbReference type="PANTHER" id="PTHR15139:SF0">
    <property type="entry name" value="TUBULIN-SPECIFIC CHAPERONE C"/>
    <property type="match status" value="1"/>
</dbReference>
<dbReference type="InterPro" id="IPR017901">
    <property type="entry name" value="C-CAP_CF_C-like"/>
</dbReference>
<protein>
    <recommendedName>
        <fullName evidence="7">C-CAP/cofactor C-like domain-containing protein</fullName>
    </recommendedName>
</protein>
<dbReference type="KEGG" id="ppyr:116169600"/>
<proteinExistence type="inferred from homology"/>
<dbReference type="GO" id="GO:0007023">
    <property type="term" value="P:post-chaperonin tubulin folding pathway"/>
    <property type="evidence" value="ECO:0007669"/>
    <property type="project" value="InterPro"/>
</dbReference>
<keyword evidence="5" id="KW-0143">Chaperone</keyword>
<evidence type="ECO:0000256" key="2">
    <source>
        <dbReference type="ARBA" id="ARBA00008848"/>
    </source>
</evidence>
<dbReference type="PROSITE" id="PS51329">
    <property type="entry name" value="C_CAP_COFACTOR_C"/>
    <property type="match status" value="1"/>
</dbReference>
<evidence type="ECO:0000313" key="8">
    <source>
        <dbReference type="EMBL" id="JAV55520.1"/>
    </source>
</evidence>
<evidence type="ECO:0000256" key="1">
    <source>
        <dbReference type="ARBA" id="ARBA00004496"/>
    </source>
</evidence>
<dbReference type="InterPro" id="IPR016098">
    <property type="entry name" value="CAP/MinC_C"/>
</dbReference>
<evidence type="ECO:0000256" key="4">
    <source>
        <dbReference type="ARBA" id="ARBA00022990"/>
    </source>
</evidence>
<dbReference type="AlphaFoldDB" id="A0A1Y1K5Q5"/>
<feature type="domain" description="C-CAP/cofactor C-like" evidence="7">
    <location>
        <begin position="154"/>
        <end position="302"/>
    </location>
</feature>
<dbReference type="OrthoDB" id="194775at2759"/>
<comment type="subcellular location">
    <subcellularLocation>
        <location evidence="1">Cytoplasm</location>
    </subcellularLocation>
</comment>
<sequence>MNVMQERSDKLTTSLNKRELERKLDIEKKLEGKQQLIAEHEQLEYFTKSFNEKRIAVENALKSSSSVDVVDLPKHFDTIYKSILMLQKYGASSKIFLRMYDVERCHQTVHELTVRTRELEENLIPKKKFGFKNKKPNITDLNGRSEDVVDYAAPHQSYEESICGFENRKNETLIMQKSDVYKNDVVLQNIENCLIKLYGTPSTLHLNHVRNCLILSGPVSTSIFAEYCNDLKMAIACQQLRLHSSSDIHIYLHVTSRAIMEDCNNILIAPYNFKYDSLKEDFVTAGLDQNINNWTSVDDFNWLNLQKKSPNWSILQEHERISDWDNFTLPCGKFPD</sequence>
<dbReference type="SMART" id="SM00673">
    <property type="entry name" value="CARP"/>
    <property type="match status" value="2"/>
</dbReference>
<dbReference type="CTD" id="6903"/>
<dbReference type="Gene3D" id="2.160.20.70">
    <property type="match status" value="1"/>
</dbReference>
<dbReference type="InterPro" id="IPR031925">
    <property type="entry name" value="TBCC_N"/>
</dbReference>
<dbReference type="Gene3D" id="1.20.58.1250">
    <property type="entry name" value="Tubulin Binding Cofactor C, N-terminal domain"/>
    <property type="match status" value="1"/>
</dbReference>
<dbReference type="InterPro" id="IPR038397">
    <property type="entry name" value="TBCC_N_sf"/>
</dbReference>
<evidence type="ECO:0000256" key="6">
    <source>
        <dbReference type="ARBA" id="ARBA00026055"/>
    </source>
</evidence>
<dbReference type="PANTHER" id="PTHR15139">
    <property type="entry name" value="TUBULIN FOLDING COFACTOR C"/>
    <property type="match status" value="1"/>
</dbReference>
<reference evidence="8" key="1">
    <citation type="journal article" date="2016" name="Sci. Rep.">
        <title>Molecular characterization of firefly nuptial gifts: a multi-omics approach sheds light on postcopulatory sexual selection.</title>
        <authorList>
            <person name="Al-Wathiqui N."/>
            <person name="Fallon T.R."/>
            <person name="South A."/>
            <person name="Weng J.K."/>
            <person name="Lewis S.M."/>
        </authorList>
    </citation>
    <scope>NUCLEOTIDE SEQUENCE</scope>
</reference>
<dbReference type="InterPro" id="IPR006599">
    <property type="entry name" value="CARP_motif"/>
</dbReference>
<dbReference type="GO" id="GO:0015631">
    <property type="term" value="F:tubulin binding"/>
    <property type="evidence" value="ECO:0007669"/>
    <property type="project" value="InterPro"/>
</dbReference>
<dbReference type="GO" id="GO:0007021">
    <property type="term" value="P:tubulin complex assembly"/>
    <property type="evidence" value="ECO:0007669"/>
    <property type="project" value="TreeGrafter"/>
</dbReference>
<accession>A0A1Y1K5Q5</accession>
<name>A0A1Y1K5Q5_PHOPY</name>
<dbReference type="GeneID" id="116169600"/>